<reference evidence="3 4" key="1">
    <citation type="submission" date="2018-04" db="EMBL/GenBank/DDBJ databases">
        <authorList>
            <person name="Vogel A."/>
        </authorList>
    </citation>
    <scope>NUCLEOTIDE SEQUENCE [LARGE SCALE GENOMIC DNA]</scope>
</reference>
<protein>
    <recommendedName>
        <fullName evidence="2">Retrotransposon Copia-like N-terminal domain-containing protein</fullName>
    </recommendedName>
</protein>
<sequence>MAADKSDGSKKEAESVDSNSPYYIHASDYPKQMQVNDVLTDNNYSDWAQEMMNFLFAKNKIGFIDGSILKPEKTDPKYMLWMRCDAMVKGWLTTAMEKDIRSSVKYTNTASEMWNDLMERFGKESAPRAYELKQSLTVTRQDGATVSAYFTKLRGLWDEIQSALPIPRCSCGGCTCQIGKKLVELHEKERLYEFLMGLDMEFAVIRTQILAIKPLPSLSNAYHLVAEDEKQRQVAISRNSSQEVAAFQAFEPTRRDTQQQKKPWHKGDKNVFSKRGEHCNFCGRDGHNREGCFKRIGYPDWWPGKGKEKEGLKPKVAVAEMSTSSISGLTEEQYRMFLRHFNEGSGLTNEEVSPIANMTEFEIEELDWVG</sequence>
<name>A0A484KAQ6_9ASTE</name>
<gene>
    <name evidence="3" type="ORF">CCAM_LOCUS4629</name>
</gene>
<proteinExistence type="predicted"/>
<keyword evidence="4" id="KW-1185">Reference proteome</keyword>
<organism evidence="3 4">
    <name type="scientific">Cuscuta campestris</name>
    <dbReference type="NCBI Taxonomy" id="132261"/>
    <lineage>
        <taxon>Eukaryota</taxon>
        <taxon>Viridiplantae</taxon>
        <taxon>Streptophyta</taxon>
        <taxon>Embryophyta</taxon>
        <taxon>Tracheophyta</taxon>
        <taxon>Spermatophyta</taxon>
        <taxon>Magnoliopsida</taxon>
        <taxon>eudicotyledons</taxon>
        <taxon>Gunneridae</taxon>
        <taxon>Pentapetalae</taxon>
        <taxon>asterids</taxon>
        <taxon>lamiids</taxon>
        <taxon>Solanales</taxon>
        <taxon>Convolvulaceae</taxon>
        <taxon>Cuscuteae</taxon>
        <taxon>Cuscuta</taxon>
        <taxon>Cuscuta subgen. Grammica</taxon>
        <taxon>Cuscuta sect. Cleistogrammica</taxon>
    </lineage>
</organism>
<dbReference type="EMBL" id="OOIL02000242">
    <property type="protein sequence ID" value="VFQ62853.1"/>
    <property type="molecule type" value="Genomic_DNA"/>
</dbReference>
<dbReference type="Proteomes" id="UP000595140">
    <property type="component" value="Unassembled WGS sequence"/>
</dbReference>
<dbReference type="OrthoDB" id="1274219at2759"/>
<dbReference type="AlphaFoldDB" id="A0A484KAQ6"/>
<evidence type="ECO:0000313" key="3">
    <source>
        <dbReference type="EMBL" id="VFQ62853.1"/>
    </source>
</evidence>
<feature type="compositionally biased region" description="Basic and acidic residues" evidence="1">
    <location>
        <begin position="252"/>
        <end position="269"/>
    </location>
</feature>
<evidence type="ECO:0000313" key="4">
    <source>
        <dbReference type="Proteomes" id="UP000595140"/>
    </source>
</evidence>
<evidence type="ECO:0000259" key="2">
    <source>
        <dbReference type="Pfam" id="PF14244"/>
    </source>
</evidence>
<dbReference type="PANTHER" id="PTHR37610">
    <property type="entry name" value="CCHC-TYPE DOMAIN-CONTAINING PROTEIN"/>
    <property type="match status" value="1"/>
</dbReference>
<accession>A0A484KAQ6</accession>
<dbReference type="PANTHER" id="PTHR37610:SF95">
    <property type="entry name" value="GAG-POLYPEPTIDE OF LTR COPIA-TYPE-RELATED"/>
    <property type="match status" value="1"/>
</dbReference>
<dbReference type="Pfam" id="PF14244">
    <property type="entry name" value="Retrotran_gag_3"/>
    <property type="match status" value="1"/>
</dbReference>
<feature type="domain" description="Retrotransposon Copia-like N-terminal" evidence="2">
    <location>
        <begin position="25"/>
        <end position="72"/>
    </location>
</feature>
<evidence type="ECO:0000256" key="1">
    <source>
        <dbReference type="SAM" id="MobiDB-lite"/>
    </source>
</evidence>
<dbReference type="InterPro" id="IPR029472">
    <property type="entry name" value="Copia-like_N"/>
</dbReference>
<feature type="region of interest" description="Disordered" evidence="1">
    <location>
        <begin position="250"/>
        <end position="269"/>
    </location>
</feature>